<evidence type="ECO:0000256" key="4">
    <source>
        <dbReference type="ARBA" id="ARBA00022692"/>
    </source>
</evidence>
<protein>
    <submittedName>
        <fullName evidence="10">TonB-linked outer membrane protein, SusC/RagA family</fullName>
    </submittedName>
</protein>
<evidence type="ECO:0000256" key="3">
    <source>
        <dbReference type="ARBA" id="ARBA00022452"/>
    </source>
</evidence>
<name>A0A1T4SMU1_9BACT</name>
<dbReference type="NCBIfam" id="TIGR04057">
    <property type="entry name" value="SusC_RagA_signa"/>
    <property type="match status" value="1"/>
</dbReference>
<sequence>MKALIVLLLSASITVEAQTAGKTISLSVKNTPLKEVLDKAHKQTGVFFIAPRNLYNNTKQVTITVSNVSLNIFLNQVLANQPITWRMEDNTVFLSAKKAAREEQKESSTKDSVINIYGTVTADGTAVAGVSMRIKNQAKGTTSNDAGVYFLSDVPLNAVLAVSCMGFKPQEIPVSENGMFNIELERTVNSLDETVVIAYGTTTKRFATGNVVSVKAAEIEKQPVQNPLLALQGRVPGMVISQQSGYDRGPVKIEIRGRNSLNPFFTSDPLILVDGVALTILDVNPSPGYNPGETAISRGLDQTGMSQGSGGISPLYNFNPSDIESIDVLKDADATAIYGSRGANGVILITTKKGKPGKTTVGLNFSQGVSFVTRQWDMLNTQQYIAMRKEAFKNAGLTPSPRPGSPGYAPDLFVWDTTRYTNWQKYVWGGTGNWTDAQTSVSGGTQQTTFRLSGAYGRTSDITTHSGANQKASVAYSITNQSKDQRFMMTFNGSYNFSSTNTINIGAGPQATALPPNAPPIFDKQGNLNYGEWQAAGVGMPFSGLLQPNDSKSKSLYSSLVLQYKLYKGLDVRVNMGYNNLNNVQSTLTPIASQNPYVSNKRSGKRHIGNSTSTNWSVEPQLTYNGHITKKGELTVLAGATLQSAVTSATRTSGDGYVNDALLGSFANAAVISITDNYAEYKYSGAFGRVLLNWDKKYVLDLNGRRDGSSRFGPGNQFGNFGSIGGAWIMSQEPWMTRILPSFFSLIKLRGSYGTTGSDPTADYKFLTQWGNTDPYLLSYNGVVPLASQFQFNPDFHWEVNRQAEVAIDLGFFDERLTLNVSRYYKLAHDQLVDYLTPNYTGFGSVLANLPAKVQNKGWEGTLTFQVFGKTGFSWNTGFNISKNYNKLVSYPKLDESPYRSRYIVGEPISQAYLFHLAGIDPATGKYQYEDVNHDGSIKRVEGVIPGTKGDDRYIRLQTAPDFIGGFNNQFTYKNLSLSVMMEFQRKMGLNALAPSYLGISNMPLWSYENRWTTPGQESKAPAVVVQHNADSYNFSYSDGNYTDASYIRIKTVALSYNLPKQLVKRAKMERLAINVNAQNLFTITKYKGIDPDVTSFGSMPPVRTITAGLSCSF</sequence>
<keyword evidence="6 7" id="KW-0998">Cell outer membrane</keyword>
<feature type="domain" description="TonB-dependent receptor plug" evidence="9">
    <location>
        <begin position="204"/>
        <end position="346"/>
    </location>
</feature>
<dbReference type="PROSITE" id="PS52016">
    <property type="entry name" value="TONB_DEPENDENT_REC_3"/>
    <property type="match status" value="1"/>
</dbReference>
<dbReference type="AlphaFoldDB" id="A0A1T4SMU1"/>
<comment type="subcellular location">
    <subcellularLocation>
        <location evidence="1 7">Cell outer membrane</location>
        <topology evidence="1 7">Multi-pass membrane protein</topology>
    </subcellularLocation>
</comment>
<dbReference type="Pfam" id="PF07715">
    <property type="entry name" value="Plug"/>
    <property type="match status" value="1"/>
</dbReference>
<dbReference type="STRING" id="634771.SAMN04488128_103124"/>
<evidence type="ECO:0000313" key="10">
    <source>
        <dbReference type="EMBL" id="SKA29473.1"/>
    </source>
</evidence>
<dbReference type="InterPro" id="IPR023996">
    <property type="entry name" value="TonB-dep_OMP_SusC/RagA"/>
</dbReference>
<dbReference type="Gene3D" id="2.170.130.10">
    <property type="entry name" value="TonB-dependent receptor, plug domain"/>
    <property type="match status" value="1"/>
</dbReference>
<dbReference type="InterPro" id="IPR023997">
    <property type="entry name" value="TonB-dep_OMP_SusC/RagA_CS"/>
</dbReference>
<evidence type="ECO:0000256" key="7">
    <source>
        <dbReference type="PROSITE-ProRule" id="PRU01360"/>
    </source>
</evidence>
<dbReference type="InterPro" id="IPR036942">
    <property type="entry name" value="Beta-barrel_TonB_sf"/>
</dbReference>
<dbReference type="Gene3D" id="2.40.170.20">
    <property type="entry name" value="TonB-dependent receptor, beta-barrel domain"/>
    <property type="match status" value="1"/>
</dbReference>
<accession>A0A1T4SMU1</accession>
<evidence type="ECO:0000256" key="5">
    <source>
        <dbReference type="ARBA" id="ARBA00023136"/>
    </source>
</evidence>
<dbReference type="InterPro" id="IPR008969">
    <property type="entry name" value="CarboxyPept-like_regulatory"/>
</dbReference>
<evidence type="ECO:0000256" key="2">
    <source>
        <dbReference type="ARBA" id="ARBA00022448"/>
    </source>
</evidence>
<dbReference type="NCBIfam" id="TIGR04056">
    <property type="entry name" value="OMP_RagA_SusC"/>
    <property type="match status" value="1"/>
</dbReference>
<dbReference type="EMBL" id="FUWZ01000003">
    <property type="protein sequence ID" value="SKA29473.1"/>
    <property type="molecule type" value="Genomic_DNA"/>
</dbReference>
<dbReference type="InterPro" id="IPR037066">
    <property type="entry name" value="Plug_dom_sf"/>
</dbReference>
<proteinExistence type="inferred from homology"/>
<dbReference type="InterPro" id="IPR039426">
    <property type="entry name" value="TonB-dep_rcpt-like"/>
</dbReference>
<keyword evidence="3 7" id="KW-1134">Transmembrane beta strand</keyword>
<dbReference type="Proteomes" id="UP000190367">
    <property type="component" value="Unassembled WGS sequence"/>
</dbReference>
<dbReference type="SUPFAM" id="SSF49464">
    <property type="entry name" value="Carboxypeptidase regulatory domain-like"/>
    <property type="match status" value="1"/>
</dbReference>
<keyword evidence="4 7" id="KW-0812">Transmembrane</keyword>
<dbReference type="OrthoDB" id="9768177at2"/>
<evidence type="ECO:0000313" key="11">
    <source>
        <dbReference type="Proteomes" id="UP000190367"/>
    </source>
</evidence>
<dbReference type="InterPro" id="IPR012910">
    <property type="entry name" value="Plug_dom"/>
</dbReference>
<gene>
    <name evidence="10" type="ORF">SAMN04488128_103124</name>
</gene>
<comment type="similarity">
    <text evidence="7">Belongs to the TonB-dependent receptor family.</text>
</comment>
<reference evidence="11" key="1">
    <citation type="submission" date="2017-02" db="EMBL/GenBank/DDBJ databases">
        <authorList>
            <person name="Varghese N."/>
            <person name="Submissions S."/>
        </authorList>
    </citation>
    <scope>NUCLEOTIDE SEQUENCE [LARGE SCALE GENOMIC DNA]</scope>
    <source>
        <strain evidence="11">DSM 22224</strain>
    </source>
</reference>
<feature type="signal peptide" evidence="8">
    <location>
        <begin position="1"/>
        <end position="17"/>
    </location>
</feature>
<feature type="chain" id="PRO_5012865953" evidence="8">
    <location>
        <begin position="18"/>
        <end position="1114"/>
    </location>
</feature>
<dbReference type="GO" id="GO:0009279">
    <property type="term" value="C:cell outer membrane"/>
    <property type="evidence" value="ECO:0007669"/>
    <property type="project" value="UniProtKB-SubCell"/>
</dbReference>
<evidence type="ECO:0000259" key="9">
    <source>
        <dbReference type="Pfam" id="PF07715"/>
    </source>
</evidence>
<keyword evidence="11" id="KW-1185">Reference proteome</keyword>
<evidence type="ECO:0000256" key="1">
    <source>
        <dbReference type="ARBA" id="ARBA00004571"/>
    </source>
</evidence>
<evidence type="ECO:0000256" key="6">
    <source>
        <dbReference type="ARBA" id="ARBA00023237"/>
    </source>
</evidence>
<keyword evidence="5 7" id="KW-0472">Membrane</keyword>
<keyword evidence="2 7" id="KW-0813">Transport</keyword>
<keyword evidence="8" id="KW-0732">Signal</keyword>
<evidence type="ECO:0000256" key="8">
    <source>
        <dbReference type="SAM" id="SignalP"/>
    </source>
</evidence>
<organism evidence="10 11">
    <name type="scientific">Chitinophaga eiseniae</name>
    <dbReference type="NCBI Taxonomy" id="634771"/>
    <lineage>
        <taxon>Bacteria</taxon>
        <taxon>Pseudomonadati</taxon>
        <taxon>Bacteroidota</taxon>
        <taxon>Chitinophagia</taxon>
        <taxon>Chitinophagales</taxon>
        <taxon>Chitinophagaceae</taxon>
        <taxon>Chitinophaga</taxon>
    </lineage>
</organism>
<dbReference type="Pfam" id="PF13715">
    <property type="entry name" value="CarbopepD_reg_2"/>
    <property type="match status" value="1"/>
</dbReference>
<dbReference type="SUPFAM" id="SSF56935">
    <property type="entry name" value="Porins"/>
    <property type="match status" value="1"/>
</dbReference>